<dbReference type="InterPro" id="IPR024131">
    <property type="entry name" value="UPF0489"/>
</dbReference>
<sequence length="251" mass="30131">MNWIYKNHELKTSGCYNMNFLFNNGKFYIMDNHLAAAWCWLQKIDTSKRYGLFHIDRHYDLLNNLTDDFIAENRSELINKDFFFYLSLKDNMNNQAIRYDNYIDAFNKLHPNLLQQIYYATHKDGTDQNGTSLEHINTYEPNLWELDTNINYWLTECHKDIDQWIVNIDLDFFFTGEDGECSQFITRKYIKNICKEIKNSLPKIDVVTIAISPEFCNGWGNAFNILRVITTELDIYMPYKYKRYKKHSFLF</sequence>
<organism evidence="1 2">
    <name type="scientific">Bacteroides intestinalis</name>
    <dbReference type="NCBI Taxonomy" id="329854"/>
    <lineage>
        <taxon>Bacteria</taxon>
        <taxon>Pseudomonadati</taxon>
        <taxon>Bacteroidota</taxon>
        <taxon>Bacteroidia</taxon>
        <taxon>Bacteroidales</taxon>
        <taxon>Bacteroidaceae</taxon>
        <taxon>Bacteroides</taxon>
    </lineage>
</organism>
<reference evidence="1 2" key="1">
    <citation type="submission" date="2018-08" db="EMBL/GenBank/DDBJ databases">
        <title>A genome reference for cultivated species of the human gut microbiota.</title>
        <authorList>
            <person name="Zou Y."/>
            <person name="Xue W."/>
            <person name="Luo G."/>
        </authorList>
    </citation>
    <scope>NUCLEOTIDE SEQUENCE [LARGE SCALE GENOMIC DNA]</scope>
    <source>
        <strain evidence="1 2">AF31-23</strain>
    </source>
</reference>
<evidence type="ECO:0000313" key="1">
    <source>
        <dbReference type="EMBL" id="RHN01208.1"/>
    </source>
</evidence>
<evidence type="ECO:0000313" key="2">
    <source>
        <dbReference type="Proteomes" id="UP000286003"/>
    </source>
</evidence>
<protein>
    <submittedName>
        <fullName evidence="1">Uncharacterized protein</fullName>
    </submittedName>
</protein>
<comment type="caution">
    <text evidence="1">The sequence shown here is derived from an EMBL/GenBank/DDBJ whole genome shotgun (WGS) entry which is preliminary data.</text>
</comment>
<gene>
    <name evidence="1" type="ORF">DWZ32_22980</name>
</gene>
<proteinExistence type="predicted"/>
<accession>A0AB37M6C6</accession>
<dbReference type="Proteomes" id="UP000286003">
    <property type="component" value="Unassembled WGS sequence"/>
</dbReference>
<dbReference type="Pfam" id="PF12640">
    <property type="entry name" value="UPF0489"/>
    <property type="match status" value="1"/>
</dbReference>
<dbReference type="EMBL" id="QRQM01000048">
    <property type="protein sequence ID" value="RHN01208.1"/>
    <property type="molecule type" value="Genomic_DNA"/>
</dbReference>
<dbReference type="AlphaFoldDB" id="A0AB37M6C6"/>
<name>A0AB37M6C6_9BACE</name>